<feature type="domain" description="Tetrapyrrole biosynthesis uroporphyrinogen III synthase" evidence="10">
    <location>
        <begin position="16"/>
        <end position="233"/>
    </location>
</feature>
<dbReference type="PANTHER" id="PTHR38042:SF1">
    <property type="entry name" value="UROPORPHYRINOGEN-III SYNTHASE, CHLOROPLASTIC"/>
    <property type="match status" value="1"/>
</dbReference>
<comment type="caution">
    <text evidence="11">The sequence shown here is derived from an EMBL/GenBank/DDBJ whole genome shotgun (WGS) entry which is preliminary data.</text>
</comment>
<dbReference type="InterPro" id="IPR039793">
    <property type="entry name" value="UROS/Hem4"/>
</dbReference>
<evidence type="ECO:0000259" key="10">
    <source>
        <dbReference type="Pfam" id="PF02602"/>
    </source>
</evidence>
<dbReference type="GO" id="GO:0004852">
    <property type="term" value="F:uroporphyrinogen-III synthase activity"/>
    <property type="evidence" value="ECO:0007669"/>
    <property type="project" value="UniProtKB-UniRule"/>
</dbReference>
<evidence type="ECO:0000256" key="7">
    <source>
        <dbReference type="ARBA" id="ARBA00040167"/>
    </source>
</evidence>
<organism evidence="11 12">
    <name type="scientific">Mesorhizobium zhangyense</name>
    <dbReference type="NCBI Taxonomy" id="1776730"/>
    <lineage>
        <taxon>Bacteria</taxon>
        <taxon>Pseudomonadati</taxon>
        <taxon>Pseudomonadota</taxon>
        <taxon>Alphaproteobacteria</taxon>
        <taxon>Hyphomicrobiales</taxon>
        <taxon>Phyllobacteriaceae</taxon>
        <taxon>Mesorhizobium</taxon>
    </lineage>
</organism>
<dbReference type="Pfam" id="PF02602">
    <property type="entry name" value="HEM4"/>
    <property type="match status" value="1"/>
</dbReference>
<dbReference type="RefSeq" id="WP_165118072.1">
    <property type="nucleotide sequence ID" value="NZ_JAAKZG010000005.1"/>
</dbReference>
<evidence type="ECO:0000256" key="9">
    <source>
        <dbReference type="RuleBase" id="RU366031"/>
    </source>
</evidence>
<dbReference type="Proteomes" id="UP000481252">
    <property type="component" value="Unassembled WGS sequence"/>
</dbReference>
<evidence type="ECO:0000256" key="8">
    <source>
        <dbReference type="ARBA" id="ARBA00048617"/>
    </source>
</evidence>
<dbReference type="PANTHER" id="PTHR38042">
    <property type="entry name" value="UROPORPHYRINOGEN-III SYNTHASE, CHLOROPLASTIC"/>
    <property type="match status" value="1"/>
</dbReference>
<gene>
    <name evidence="11" type="ORF">G6N74_13315</name>
</gene>
<dbReference type="Gene3D" id="3.40.50.10090">
    <property type="match status" value="2"/>
</dbReference>
<evidence type="ECO:0000313" key="12">
    <source>
        <dbReference type="Proteomes" id="UP000481252"/>
    </source>
</evidence>
<comment type="pathway">
    <text evidence="1 9">Porphyrin-containing compound metabolism; protoporphyrin-IX biosynthesis; coproporphyrinogen-III from 5-aminolevulinate: step 3/4.</text>
</comment>
<accession>A0A7C9V6G2</accession>
<dbReference type="UniPathway" id="UPA00251">
    <property type="reaction ID" value="UER00320"/>
</dbReference>
<dbReference type="GO" id="GO:0006782">
    <property type="term" value="P:protoporphyrinogen IX biosynthetic process"/>
    <property type="evidence" value="ECO:0007669"/>
    <property type="project" value="UniProtKB-UniRule"/>
</dbReference>
<dbReference type="InterPro" id="IPR003754">
    <property type="entry name" value="4pyrrol_synth_uPrphyn_synth"/>
</dbReference>
<evidence type="ECO:0000256" key="1">
    <source>
        <dbReference type="ARBA" id="ARBA00004772"/>
    </source>
</evidence>
<evidence type="ECO:0000256" key="5">
    <source>
        <dbReference type="ARBA" id="ARBA00023244"/>
    </source>
</evidence>
<keyword evidence="5 9" id="KW-0627">Porphyrin biosynthesis</keyword>
<evidence type="ECO:0000256" key="3">
    <source>
        <dbReference type="ARBA" id="ARBA00013109"/>
    </source>
</evidence>
<dbReference type="InterPro" id="IPR036108">
    <property type="entry name" value="4pyrrol_syn_uPrphyn_synt_sf"/>
</dbReference>
<proteinExistence type="inferred from homology"/>
<dbReference type="AlphaFoldDB" id="A0A7C9V6G2"/>
<dbReference type="GO" id="GO:0006780">
    <property type="term" value="P:uroporphyrinogen III biosynthetic process"/>
    <property type="evidence" value="ECO:0007669"/>
    <property type="project" value="UniProtKB-UniRule"/>
</dbReference>
<keyword evidence="4 9" id="KW-0456">Lyase</keyword>
<name>A0A7C9V6G2_9HYPH</name>
<dbReference type="NCBIfam" id="NF006621">
    <property type="entry name" value="PRK09189.1"/>
    <property type="match status" value="1"/>
</dbReference>
<comment type="similarity">
    <text evidence="2 9">Belongs to the uroporphyrinogen-III synthase family.</text>
</comment>
<sequence>MRPRVLVTRPEPGASATARRLEEMGFSPVVLPLSETVALPVDLLAVPHDIDAVAVTSANAIRHASRDVIALLASRRLFAVGRKTAKAAREAGFASVIEGSGDAAGLADKIAAELPAGSKILYLTGSVRLDHFEGRITESGLQVFVMETYDTRRIDYPAEAVASALAGGQIDAVLLYSAKAAEALSSLAAQPGMRSLFATARYFCLSERVAASLNAAEKDRISIAAEPTEDALLSLLKATR</sequence>
<evidence type="ECO:0000256" key="6">
    <source>
        <dbReference type="ARBA" id="ARBA00037589"/>
    </source>
</evidence>
<comment type="function">
    <text evidence="6 9">Catalyzes cyclization of the linear tetrapyrrole, hydroxymethylbilane, to the macrocyclic uroporphyrinogen III.</text>
</comment>
<dbReference type="EC" id="4.2.1.75" evidence="3 9"/>
<evidence type="ECO:0000256" key="4">
    <source>
        <dbReference type="ARBA" id="ARBA00023239"/>
    </source>
</evidence>
<dbReference type="EMBL" id="JAAKZG010000005">
    <property type="protein sequence ID" value="NGN42045.1"/>
    <property type="molecule type" value="Genomic_DNA"/>
</dbReference>
<keyword evidence="12" id="KW-1185">Reference proteome</keyword>
<protein>
    <recommendedName>
        <fullName evidence="7 9">Uroporphyrinogen-III synthase</fullName>
        <ecNumber evidence="3 9">4.2.1.75</ecNumber>
    </recommendedName>
</protein>
<evidence type="ECO:0000256" key="2">
    <source>
        <dbReference type="ARBA" id="ARBA00008133"/>
    </source>
</evidence>
<evidence type="ECO:0000313" key="11">
    <source>
        <dbReference type="EMBL" id="NGN42045.1"/>
    </source>
</evidence>
<reference evidence="11 12" key="1">
    <citation type="submission" date="2020-02" db="EMBL/GenBank/DDBJ databases">
        <title>Genome sequence of the type strain CGMCC 1.15528 of Mesorhizobium zhangyense.</title>
        <authorList>
            <person name="Gao J."/>
            <person name="Sun J."/>
        </authorList>
    </citation>
    <scope>NUCLEOTIDE SEQUENCE [LARGE SCALE GENOMIC DNA]</scope>
    <source>
        <strain evidence="11 12">CGMCC 1.15528</strain>
    </source>
</reference>
<dbReference type="SUPFAM" id="SSF69618">
    <property type="entry name" value="HemD-like"/>
    <property type="match status" value="1"/>
</dbReference>
<comment type="catalytic activity">
    <reaction evidence="8 9">
        <text>hydroxymethylbilane = uroporphyrinogen III + H2O</text>
        <dbReference type="Rhea" id="RHEA:18965"/>
        <dbReference type="ChEBI" id="CHEBI:15377"/>
        <dbReference type="ChEBI" id="CHEBI:57308"/>
        <dbReference type="ChEBI" id="CHEBI:57845"/>
        <dbReference type="EC" id="4.2.1.75"/>
    </reaction>
</comment>
<dbReference type="CDD" id="cd06578">
    <property type="entry name" value="HemD"/>
    <property type="match status" value="1"/>
</dbReference>